<organism evidence="1 2">
    <name type="scientific">Epilithonimonas arachidiradicis</name>
    <dbReference type="NCBI Taxonomy" id="1617282"/>
    <lineage>
        <taxon>Bacteria</taxon>
        <taxon>Pseudomonadati</taxon>
        <taxon>Bacteroidota</taxon>
        <taxon>Flavobacteriia</taxon>
        <taxon>Flavobacteriales</taxon>
        <taxon>Weeksellaceae</taxon>
        <taxon>Chryseobacterium group</taxon>
        <taxon>Epilithonimonas</taxon>
    </lineage>
</organism>
<gene>
    <name evidence="1" type="ORF">BXY58_0619</name>
</gene>
<comment type="caution">
    <text evidence="1">The sequence shown here is derived from an EMBL/GenBank/DDBJ whole genome shotgun (WGS) entry which is preliminary data.</text>
</comment>
<dbReference type="Proteomes" id="UP000285906">
    <property type="component" value="Unassembled WGS sequence"/>
</dbReference>
<accession>A0A420DDX2</accession>
<dbReference type="AlphaFoldDB" id="A0A420DDX2"/>
<name>A0A420DDX2_9FLAO</name>
<protein>
    <submittedName>
        <fullName evidence="1">Uncharacterized protein</fullName>
    </submittedName>
</protein>
<sequence length="46" mass="5380">MQALEIMRIYKALKYERISLKTAYARLDKVLNNQRSSSTNIYTGAR</sequence>
<reference evidence="1 2" key="1">
    <citation type="submission" date="2018-09" db="EMBL/GenBank/DDBJ databases">
        <title>Genomic Encyclopedia of Archaeal and Bacterial Type Strains, Phase II (KMG-II): from individual species to whole genera.</title>
        <authorList>
            <person name="Goeker M."/>
        </authorList>
    </citation>
    <scope>NUCLEOTIDE SEQUENCE [LARGE SCALE GENOMIC DNA]</scope>
    <source>
        <strain evidence="1 2">DSM 27620</strain>
    </source>
</reference>
<proteinExistence type="predicted"/>
<dbReference type="EMBL" id="RAQH01000001">
    <property type="protein sequence ID" value="RKE90034.1"/>
    <property type="molecule type" value="Genomic_DNA"/>
</dbReference>
<evidence type="ECO:0000313" key="1">
    <source>
        <dbReference type="EMBL" id="RKE90034.1"/>
    </source>
</evidence>
<evidence type="ECO:0000313" key="2">
    <source>
        <dbReference type="Proteomes" id="UP000285906"/>
    </source>
</evidence>